<dbReference type="InterPro" id="IPR032319">
    <property type="entry name" value="CLP1_P"/>
</dbReference>
<keyword evidence="2 6" id="KW-0507">mRNA processing</keyword>
<dbReference type="AlphaFoldDB" id="A0AAV7JPE1"/>
<protein>
    <recommendedName>
        <fullName evidence="6">Protein CLP1 homolog</fullName>
    </recommendedName>
</protein>
<evidence type="ECO:0000259" key="9">
    <source>
        <dbReference type="Pfam" id="PF16575"/>
    </source>
</evidence>
<evidence type="ECO:0000259" key="8">
    <source>
        <dbReference type="Pfam" id="PF16573"/>
    </source>
</evidence>
<feature type="binding site" evidence="6">
    <location>
        <position position="30"/>
    </location>
    <ligand>
        <name>ATP</name>
        <dbReference type="ChEBI" id="CHEBI:30616"/>
    </ligand>
</feature>
<feature type="domain" description="Clp1 P-loop" evidence="9">
    <location>
        <begin position="129"/>
        <end position="314"/>
    </location>
</feature>
<gene>
    <name evidence="10" type="ORF">LOD99_5919</name>
</gene>
<feature type="domain" description="Clp1 C-terminal" evidence="7">
    <location>
        <begin position="321"/>
        <end position="431"/>
    </location>
</feature>
<keyword evidence="3 6" id="KW-0547">Nucleotide-binding</keyword>
<dbReference type="Gene3D" id="2.60.120.1030">
    <property type="entry name" value="Clp1, DNA binding domain"/>
    <property type="match status" value="1"/>
</dbReference>
<dbReference type="Pfam" id="PF16575">
    <property type="entry name" value="CLP1_P"/>
    <property type="match status" value="1"/>
</dbReference>
<dbReference type="GO" id="GO:0005849">
    <property type="term" value="C:mRNA cleavage factor complex"/>
    <property type="evidence" value="ECO:0007669"/>
    <property type="project" value="InterPro"/>
</dbReference>
<reference evidence="10 11" key="1">
    <citation type="journal article" date="2023" name="BMC Biol.">
        <title>The compact genome of the sponge Oopsacas minuta (Hexactinellida) is lacking key metazoan core genes.</title>
        <authorList>
            <person name="Santini S."/>
            <person name="Schenkelaars Q."/>
            <person name="Jourda C."/>
            <person name="Duchesne M."/>
            <person name="Belahbib H."/>
            <person name="Rocher C."/>
            <person name="Selva M."/>
            <person name="Riesgo A."/>
            <person name="Vervoort M."/>
            <person name="Leys S.P."/>
            <person name="Kodjabachian L."/>
            <person name="Le Bivic A."/>
            <person name="Borchiellini C."/>
            <person name="Claverie J.M."/>
            <person name="Renard E."/>
        </authorList>
    </citation>
    <scope>NUCLEOTIDE SEQUENCE [LARGE SCALE GENOMIC DNA]</scope>
    <source>
        <strain evidence="10">SPO-2</strain>
    </source>
</reference>
<sequence>MTGVTGDEVPVTSFKTGLQGHLFILSHDTELRIEAETDKGVKLVLCKGTAEVFGTELVSNHEYSFPPGARLAVYTWYGCEVVVNGDRHKCYKSDTTPMVKFLNLQVVVAQERERRKRSVLNGPAVLVAGPADVGKSTLCRILLNYTIRSGTKPLLVDLDVGQGNVSIPGSIGAQIIDHPAHPALGFLHQTPIVYHFGHFTPSMNSKLYDMLVSQLAEKIQLRYGALPESRYAGCLIDSCGWVEDAGYSSLLHAAREFHVYTVIVLDHEKLFVDIQRDLPGVHVLHFPKSGGVVARSKAARKSTRRESTRSYFYGMKDHIPLSPHSIILPFEEVQIYEVVESDIPSSLLPIGETAEGIKPSVSKISPSKQMITHILSVSSASDPDLILTSSSMGFLCVTDVSLDKSEITLLSPQPAPLPKKCLLYSEITFMDMQ</sequence>
<keyword evidence="11" id="KW-1185">Reference proteome</keyword>
<evidence type="ECO:0000256" key="1">
    <source>
        <dbReference type="ARBA" id="ARBA00004123"/>
    </source>
</evidence>
<dbReference type="Pfam" id="PF06807">
    <property type="entry name" value="Clp1"/>
    <property type="match status" value="1"/>
</dbReference>
<dbReference type="SUPFAM" id="SSF52540">
    <property type="entry name" value="P-loop containing nucleoside triphosphate hydrolases"/>
    <property type="match status" value="1"/>
</dbReference>
<feature type="domain" description="Clp1 N-terminal" evidence="8">
    <location>
        <begin position="25"/>
        <end position="114"/>
    </location>
</feature>
<dbReference type="GO" id="GO:0031124">
    <property type="term" value="P:mRNA 3'-end processing"/>
    <property type="evidence" value="ECO:0007669"/>
    <property type="project" value="UniProtKB-UniRule"/>
</dbReference>
<accession>A0AAV7JPE1</accession>
<dbReference type="Pfam" id="PF16573">
    <property type="entry name" value="CLP1_N"/>
    <property type="match status" value="1"/>
</dbReference>
<organism evidence="10 11">
    <name type="scientific">Oopsacas minuta</name>
    <dbReference type="NCBI Taxonomy" id="111878"/>
    <lineage>
        <taxon>Eukaryota</taxon>
        <taxon>Metazoa</taxon>
        <taxon>Porifera</taxon>
        <taxon>Hexactinellida</taxon>
        <taxon>Hexasterophora</taxon>
        <taxon>Lyssacinosida</taxon>
        <taxon>Leucopsacidae</taxon>
        <taxon>Oopsacas</taxon>
    </lineage>
</organism>
<dbReference type="PANTHER" id="PTHR12755">
    <property type="entry name" value="CLEAVAGE/POLYADENYLATION FACTOR IA SUBUNIT CLP1P"/>
    <property type="match status" value="1"/>
</dbReference>
<dbReference type="InterPro" id="IPR010655">
    <property type="entry name" value="Clp1_C"/>
</dbReference>
<evidence type="ECO:0000256" key="2">
    <source>
        <dbReference type="ARBA" id="ARBA00022664"/>
    </source>
</evidence>
<dbReference type="GO" id="GO:0005524">
    <property type="term" value="F:ATP binding"/>
    <property type="evidence" value="ECO:0007669"/>
    <property type="project" value="UniProtKB-UniRule"/>
</dbReference>
<feature type="binding site" evidence="6">
    <location>
        <begin position="132"/>
        <end position="137"/>
    </location>
    <ligand>
        <name>ATP</name>
        <dbReference type="ChEBI" id="CHEBI:30616"/>
    </ligand>
</feature>
<dbReference type="Proteomes" id="UP001165289">
    <property type="component" value="Unassembled WGS sequence"/>
</dbReference>
<dbReference type="FunFam" id="2.60.120.1030:FF:000001">
    <property type="entry name" value="Protein CLP1 homolog 5"/>
    <property type="match status" value="1"/>
</dbReference>
<dbReference type="InterPro" id="IPR038238">
    <property type="entry name" value="Clp1_C_sf"/>
</dbReference>
<dbReference type="Gene3D" id="2.40.30.330">
    <property type="entry name" value="Pre-mRNA cleavage complex subunit Clp1, C-terminal domain"/>
    <property type="match status" value="1"/>
</dbReference>
<evidence type="ECO:0000259" key="7">
    <source>
        <dbReference type="Pfam" id="PF06807"/>
    </source>
</evidence>
<dbReference type="InterPro" id="IPR038239">
    <property type="entry name" value="Clp1_N_sf"/>
</dbReference>
<dbReference type="PANTHER" id="PTHR12755:SF6">
    <property type="entry name" value="POLYRIBONUCLEOTIDE 5'-HYDROXYL-KINASE CLP1"/>
    <property type="match status" value="1"/>
</dbReference>
<dbReference type="InterPro" id="IPR032324">
    <property type="entry name" value="Clp1_N"/>
</dbReference>
<dbReference type="InterPro" id="IPR027417">
    <property type="entry name" value="P-loop_NTPase"/>
</dbReference>
<comment type="subcellular location">
    <subcellularLocation>
        <location evidence="1 6">Nucleus</location>
    </subcellularLocation>
</comment>
<proteinExistence type="inferred from homology"/>
<dbReference type="EMBL" id="JAKMXF010000312">
    <property type="protein sequence ID" value="KAI6650240.1"/>
    <property type="molecule type" value="Genomic_DNA"/>
</dbReference>
<dbReference type="GO" id="GO:0006388">
    <property type="term" value="P:tRNA splicing, via endonucleolytic cleavage and ligation"/>
    <property type="evidence" value="ECO:0007669"/>
    <property type="project" value="TreeGrafter"/>
</dbReference>
<evidence type="ECO:0000256" key="5">
    <source>
        <dbReference type="ARBA" id="ARBA00023242"/>
    </source>
</evidence>
<dbReference type="InterPro" id="IPR028606">
    <property type="entry name" value="Clp1"/>
</dbReference>
<keyword evidence="4 6" id="KW-0067">ATP-binding</keyword>
<dbReference type="HAMAP" id="MF_03035">
    <property type="entry name" value="Clp1"/>
    <property type="match status" value="1"/>
</dbReference>
<name>A0AAV7JPE1_9METZ</name>
<comment type="similarity">
    <text evidence="6">Belongs to the Clp1 family. Clp1 subfamily.</text>
</comment>
<dbReference type="GO" id="GO:0051731">
    <property type="term" value="F:polynucleotide 5'-hydroxyl-kinase activity"/>
    <property type="evidence" value="ECO:0007669"/>
    <property type="project" value="InterPro"/>
</dbReference>
<evidence type="ECO:0000256" key="6">
    <source>
        <dbReference type="HAMAP-Rule" id="MF_03035"/>
    </source>
</evidence>
<dbReference type="Gene3D" id="3.40.50.300">
    <property type="entry name" value="P-loop containing nucleotide triphosphate hydrolases"/>
    <property type="match status" value="1"/>
</dbReference>
<keyword evidence="5 6" id="KW-0539">Nucleus</keyword>
<comment type="caution">
    <text evidence="10">The sequence shown here is derived from an EMBL/GenBank/DDBJ whole genome shotgun (WGS) entry which is preliminary data.</text>
</comment>
<evidence type="ECO:0000313" key="10">
    <source>
        <dbReference type="EMBL" id="KAI6650240.1"/>
    </source>
</evidence>
<comment type="function">
    <text evidence="6">Required for endonucleolytic cleavage during polyadenylation-dependent pre-mRNA 3'-end formation.</text>
</comment>
<evidence type="ECO:0000313" key="11">
    <source>
        <dbReference type="Proteomes" id="UP001165289"/>
    </source>
</evidence>
<evidence type="ECO:0000256" key="4">
    <source>
        <dbReference type="ARBA" id="ARBA00022840"/>
    </source>
</evidence>
<evidence type="ECO:0000256" key="3">
    <source>
        <dbReference type="ARBA" id="ARBA00022741"/>
    </source>
</evidence>
<dbReference type="InterPro" id="IPR045116">
    <property type="entry name" value="Clp1/Grc3"/>
</dbReference>
<feature type="binding site" evidence="6">
    <location>
        <position position="70"/>
    </location>
    <ligand>
        <name>ATP</name>
        <dbReference type="ChEBI" id="CHEBI:30616"/>
    </ligand>
</feature>